<dbReference type="PANTHER" id="PTHR13318:SF190">
    <property type="entry name" value="PARTNER OF PAIRED, ISOFORM B"/>
    <property type="match status" value="1"/>
</dbReference>
<dbReference type="GO" id="GO:0031146">
    <property type="term" value="P:SCF-dependent proteasomal ubiquitin-dependent protein catabolic process"/>
    <property type="evidence" value="ECO:0007669"/>
    <property type="project" value="TreeGrafter"/>
</dbReference>
<proteinExistence type="predicted"/>
<accession>A0A835XSH9</accession>
<dbReference type="Proteomes" id="UP000612055">
    <property type="component" value="Unassembled WGS sequence"/>
</dbReference>
<feature type="compositionally biased region" description="Gly residues" evidence="2">
    <location>
        <begin position="649"/>
        <end position="661"/>
    </location>
</feature>
<feature type="compositionally biased region" description="Gly residues" evidence="2">
    <location>
        <begin position="1065"/>
        <end position="1077"/>
    </location>
</feature>
<dbReference type="InterPro" id="IPR006553">
    <property type="entry name" value="Leu-rich_rpt_Cys-con_subtyp"/>
</dbReference>
<dbReference type="EMBL" id="JAEHOE010000079">
    <property type="protein sequence ID" value="KAG2488880.1"/>
    <property type="molecule type" value="Genomic_DNA"/>
</dbReference>
<feature type="region of interest" description="Disordered" evidence="2">
    <location>
        <begin position="1052"/>
        <end position="1098"/>
    </location>
</feature>
<organism evidence="3 4">
    <name type="scientific">Edaphochlamys debaryana</name>
    <dbReference type="NCBI Taxonomy" id="47281"/>
    <lineage>
        <taxon>Eukaryota</taxon>
        <taxon>Viridiplantae</taxon>
        <taxon>Chlorophyta</taxon>
        <taxon>core chlorophytes</taxon>
        <taxon>Chlorophyceae</taxon>
        <taxon>CS clade</taxon>
        <taxon>Chlamydomonadales</taxon>
        <taxon>Chlamydomonadales incertae sedis</taxon>
        <taxon>Edaphochlamys</taxon>
    </lineage>
</organism>
<evidence type="ECO:0000256" key="1">
    <source>
        <dbReference type="ARBA" id="ARBA00004430"/>
    </source>
</evidence>
<feature type="region of interest" description="Disordered" evidence="2">
    <location>
        <begin position="639"/>
        <end position="679"/>
    </location>
</feature>
<feature type="compositionally biased region" description="Low complexity" evidence="2">
    <location>
        <begin position="905"/>
        <end position="919"/>
    </location>
</feature>
<evidence type="ECO:0000313" key="4">
    <source>
        <dbReference type="Proteomes" id="UP000612055"/>
    </source>
</evidence>
<comment type="caution">
    <text evidence="3">The sequence shown here is derived from an EMBL/GenBank/DDBJ whole genome shotgun (WGS) entry which is preliminary data.</text>
</comment>
<dbReference type="GO" id="GO:0019005">
    <property type="term" value="C:SCF ubiquitin ligase complex"/>
    <property type="evidence" value="ECO:0007669"/>
    <property type="project" value="TreeGrafter"/>
</dbReference>
<dbReference type="SMART" id="SM00367">
    <property type="entry name" value="LRR_CC"/>
    <property type="match status" value="10"/>
</dbReference>
<dbReference type="Gene3D" id="3.80.10.10">
    <property type="entry name" value="Ribonuclease Inhibitor"/>
    <property type="match status" value="5"/>
</dbReference>
<sequence length="1308" mass="128188">MALPRLQDLALQALEQQLACAPPDWRRGLAAAVGAMAPVGSKWALLVALARRGALTDHMLRCLWSGAEFSGFVSALSLSGCAGVSGSCLAECLGAGSGAGGGGGQGDGCPGAGGSSWVIAAAAGDEGSSGQPPGPGGSLSLAPAVAPAVCLRSLSLHGCHRISDADLCCILPYLGRLASLDCSSCPLLGDEAVKAVGERLYSLTSLDLSECCEVSDLTCLAKCRQLRCLRLAGCWRVAPATASGGPSIRAEDAAEARAPACTRPLPAFLAAGPALTELDVSALPGLTDADIWGLWGAKADLAYLEGGGAVRVEALRSAWPCRTSLTSLSFSGTGISSEVPPCLAAACPALAHLRLSNCRHVAGAAVITAVRIRTAQLTAAARWDRTCRVPPAPQPAPGTSCGSASPGPTAPAPVPCGPVGFQTLAAGCLSSWQEAPETLLGEELLLEVAATAQAATELALGLAAGGLRPLTHPGADGARAADGMGAGPVGAGEVRAQELPGLGVEELGEAAMLEDLFEEAKAAAPEPAPAAAHAAAGAWPGAGVQAGATGAAGGAAVVAPVATALSGLTSLDLSGVGEFSDMAAVRLAAACPRLRAACLSGCCRLSDEGLAALAALTGLTALDLTDCAPPLGTARARAPGFAFRRPVRPGGGASGGSGGSTGSSADDGGGKRSRRSGPNDRGFASLVTALAAAPSAALQCPAPGRLIGSSAGTAAPPEAAAVSGPTEAQQLSAAAPAAGGLVSLQLGGTEAGDATLRAVSGLSRLELRGCRGVSDLGLLQALECCPGLQCLKLSGCSQLSPAALGASGGVAGASAGASGSFGREAGVGGAGGRGLLGSGGARGVNTRARALRKVSLPSALSSPAALSWLLGADLSSPLSPAASFASTPPTPYSAYATPGPDMASATDPPAAPARLAARGAGDDEGCSQAGSMATGKAAEVTAAPGPMVPLSTLWALQQLDCTLGPATGGGGGPGGSAAASAASASATDAFLRRLPSACPLLRSLRLRNAAGSGDEGAAAVLRGCRLLRRFSLSGCPLLTDATLQLALSLAADDGGPEASTNPLASGGGGVVPGGQAGGDVAQADAEEGEADEHAQWGRGGERLRGALVHLELSGCGAITGACPGLEEPLPPPHPAPAPACPDGRHRGPSASAHPEQQQRPPQPRLLLLSLSLEGCTRLRPRAVAGLVGSCPVLRELAAPVCLEGVRAAAKGCPHLRTLRITAVPGLGGAGDGWGSAGAWSAAVAAGAKQGANRGHVMAWWPLQVPGEAGEAVVWGALVRLEAPAVLRADVGLQAWAGLRCPPVQLAYT</sequence>
<feature type="region of interest" description="Disordered" evidence="2">
    <location>
        <begin position="1126"/>
        <end position="1162"/>
    </location>
</feature>
<comment type="subcellular location">
    <subcellularLocation>
        <location evidence="1">Cytoplasm</location>
        <location evidence="1">Cytoskeleton</location>
        <location evidence="1">Cilium axoneme</location>
    </subcellularLocation>
</comment>
<feature type="region of interest" description="Disordered" evidence="2">
    <location>
        <begin position="895"/>
        <end position="932"/>
    </location>
</feature>
<dbReference type="OrthoDB" id="553239at2759"/>
<name>A0A835XSH9_9CHLO</name>
<dbReference type="InterPro" id="IPR032675">
    <property type="entry name" value="LRR_dom_sf"/>
</dbReference>
<evidence type="ECO:0000256" key="2">
    <source>
        <dbReference type="SAM" id="MobiDB-lite"/>
    </source>
</evidence>
<keyword evidence="4" id="KW-1185">Reference proteome</keyword>
<dbReference type="SUPFAM" id="SSF52047">
    <property type="entry name" value="RNI-like"/>
    <property type="match status" value="2"/>
</dbReference>
<gene>
    <name evidence="3" type="ORF">HYH03_012674</name>
</gene>
<reference evidence="3" key="1">
    <citation type="journal article" date="2020" name="bioRxiv">
        <title>Comparative genomics of Chlamydomonas.</title>
        <authorList>
            <person name="Craig R.J."/>
            <person name="Hasan A.R."/>
            <person name="Ness R.W."/>
            <person name="Keightley P.D."/>
        </authorList>
    </citation>
    <scope>NUCLEOTIDE SEQUENCE</scope>
    <source>
        <strain evidence="3">CCAP 11/70</strain>
    </source>
</reference>
<dbReference type="GO" id="GO:0005930">
    <property type="term" value="C:axoneme"/>
    <property type="evidence" value="ECO:0007669"/>
    <property type="project" value="UniProtKB-SubCell"/>
</dbReference>
<feature type="compositionally biased region" description="Pro residues" evidence="2">
    <location>
        <begin position="1128"/>
        <end position="1139"/>
    </location>
</feature>
<protein>
    <submittedName>
        <fullName evidence="3">Uncharacterized protein</fullName>
    </submittedName>
</protein>
<evidence type="ECO:0000313" key="3">
    <source>
        <dbReference type="EMBL" id="KAG2488880.1"/>
    </source>
</evidence>
<feature type="region of interest" description="Disordered" evidence="2">
    <location>
        <begin position="388"/>
        <end position="409"/>
    </location>
</feature>
<dbReference type="PANTHER" id="PTHR13318">
    <property type="entry name" value="PARTNER OF PAIRED, ISOFORM B-RELATED"/>
    <property type="match status" value="1"/>
</dbReference>